<keyword evidence="3" id="KW-1185">Reference proteome</keyword>
<dbReference type="PANTHER" id="PTHR36453">
    <property type="entry name" value="SECRETED PROTEIN-RELATED"/>
    <property type="match status" value="1"/>
</dbReference>
<accession>A0A0G4GUX7</accession>
<feature type="region of interest" description="Disordered" evidence="1">
    <location>
        <begin position="611"/>
        <end position="647"/>
    </location>
</feature>
<dbReference type="PhylomeDB" id="A0A0G4GUX7"/>
<evidence type="ECO:0000313" key="2">
    <source>
        <dbReference type="EMBL" id="CEM34633.1"/>
    </source>
</evidence>
<dbReference type="InParanoid" id="A0A0G4GUX7"/>
<evidence type="ECO:0008006" key="4">
    <source>
        <dbReference type="Google" id="ProtNLM"/>
    </source>
</evidence>
<dbReference type="AlphaFoldDB" id="A0A0G4GUX7"/>
<dbReference type="OrthoDB" id="5946820at2759"/>
<dbReference type="InterPro" id="IPR011050">
    <property type="entry name" value="Pectin_lyase_fold/virulence"/>
</dbReference>
<dbReference type="PANTHER" id="PTHR36453:SF1">
    <property type="entry name" value="RIGHT HANDED BETA HELIX DOMAIN-CONTAINING PROTEIN"/>
    <property type="match status" value="1"/>
</dbReference>
<dbReference type="EMBL" id="CDMY01000831">
    <property type="protein sequence ID" value="CEM34633.1"/>
    <property type="molecule type" value="Genomic_DNA"/>
</dbReference>
<name>A0A0G4GUX7_VITBC</name>
<organism evidence="2 3">
    <name type="scientific">Vitrella brassicaformis (strain CCMP3155)</name>
    <dbReference type="NCBI Taxonomy" id="1169540"/>
    <lineage>
        <taxon>Eukaryota</taxon>
        <taxon>Sar</taxon>
        <taxon>Alveolata</taxon>
        <taxon>Colpodellida</taxon>
        <taxon>Vitrellaceae</taxon>
        <taxon>Vitrella</taxon>
    </lineage>
</organism>
<dbReference type="VEuPathDB" id="CryptoDB:Vbra_18684"/>
<feature type="compositionally biased region" description="Low complexity" evidence="1">
    <location>
        <begin position="626"/>
        <end position="641"/>
    </location>
</feature>
<dbReference type="SUPFAM" id="SSF51126">
    <property type="entry name" value="Pectin lyase-like"/>
    <property type="match status" value="1"/>
</dbReference>
<gene>
    <name evidence="2" type="ORF">Vbra_18684</name>
</gene>
<evidence type="ECO:0000313" key="3">
    <source>
        <dbReference type="Proteomes" id="UP000041254"/>
    </source>
</evidence>
<proteinExistence type="predicted"/>
<protein>
    <recommendedName>
        <fullName evidence="4">Right handed beta helix domain-containing protein</fullName>
    </recommendedName>
</protein>
<reference evidence="2 3" key="1">
    <citation type="submission" date="2014-11" db="EMBL/GenBank/DDBJ databases">
        <authorList>
            <person name="Zhu J."/>
            <person name="Qi W."/>
            <person name="Song R."/>
        </authorList>
    </citation>
    <scope>NUCLEOTIDE SEQUENCE [LARGE SCALE GENOMIC DNA]</scope>
</reference>
<dbReference type="InterPro" id="IPR012334">
    <property type="entry name" value="Pectin_lyas_fold"/>
</dbReference>
<dbReference type="Proteomes" id="UP000041254">
    <property type="component" value="Unassembled WGS sequence"/>
</dbReference>
<sequence length="673" mass="74093">MKHWYMADGGSGVPDCTPGAEAKECDKANWSLNTLTDVGHFPDTGEPQPDLTLKTLPDLVGATVTINDGESGFWTANFPVKTHNKAAGKITIEGEFYALTRDHKGIRAYSHYFVQNKLSLLDSAEEYWFDEATSTLYVWKNDDAQWSDIEISTDAEDQKVALDITGKSHWELSGITFSFFHTILHESYRPNTPSEFVKIDNCHFHTAVYGLRLLRAGDPTKPLKQTRFWTVTNNEWSHIDETAVFSKPLAEMGAPGRDPKTGVSVIRDLYFANNHFHHIGFAFENPYFAGRHAPAAVSFASATNITFIHNNIEIVGGYAAQMRYGQHAADAFVYPDIQPSAYGDNLMARNTFQRACEMKADCGTVSISGRPPFGNLFSYGVFLRNVIFNMEEKGVTWHGNEEHDTEFFFLNNLVARAGKCARSRERHLKQPLSITIQNDLFVDCDIGINLAAPSGGTFPREYYDVDYNLYMLMDPDAQIVRVGHKPGTETFESLAALREGESGRWIEGWETHGSDTVEVGVGYKAAKLPPRTGLNDRRFRTYDPAWFAPTSAQLDASNPSFPGEVERLLRHFDICIPLAQEHSNLPIGPHSDGAKCFKGIGSLDGGLTVPTSLPAAGGGDTPPIGPYDGNPTNGDGDTTNGDGDDTVDQLDSAARRSVVGAIVPLLLALGLYG</sequence>
<evidence type="ECO:0000256" key="1">
    <source>
        <dbReference type="SAM" id="MobiDB-lite"/>
    </source>
</evidence>
<dbReference type="Gene3D" id="2.160.20.10">
    <property type="entry name" value="Single-stranded right-handed beta-helix, Pectin lyase-like"/>
    <property type="match status" value="1"/>
</dbReference>